<dbReference type="Proteomes" id="UP000502699">
    <property type="component" value="Chromosome"/>
</dbReference>
<reference evidence="10" key="1">
    <citation type="submission" date="2020-01" db="EMBL/GenBank/DDBJ databases">
        <title>Caldichromatium gen. nov., sp. nov., a thermophilic purple sulfur bacterium member of the family Chromatiaceae isolated from Nakabusa hot spring, Japan.</title>
        <authorList>
            <person name="Saini M.K."/>
            <person name="Hanada S."/>
            <person name="Tank M."/>
        </authorList>
    </citation>
    <scope>NUCLEOTIDE SEQUENCE [LARGE SCALE GENOMIC DNA]</scope>
    <source>
        <strain evidence="10">No.7</strain>
    </source>
</reference>
<feature type="transmembrane region" description="Helical" evidence="7">
    <location>
        <begin position="111"/>
        <end position="129"/>
    </location>
</feature>
<keyword evidence="7" id="KW-0472">Membrane</keyword>
<dbReference type="InterPro" id="IPR038297">
    <property type="entry name" value="CcmH/CycL/NrfF/Ccl2_sf"/>
</dbReference>
<proteinExistence type="inferred from homology"/>
<evidence type="ECO:0000256" key="4">
    <source>
        <dbReference type="ARBA" id="ARBA00022729"/>
    </source>
</evidence>
<comment type="similarity">
    <text evidence="1 7">Belongs to the CcmH/CycL/Ccl2/NrfF family.</text>
</comment>
<dbReference type="PANTHER" id="PTHR47870">
    <property type="entry name" value="CYTOCHROME C-TYPE BIOGENESIS PROTEIN CCMH"/>
    <property type="match status" value="1"/>
</dbReference>
<name>A0A6G7VF37_9GAMM</name>
<evidence type="ECO:0000256" key="5">
    <source>
        <dbReference type="ARBA" id="ARBA00022748"/>
    </source>
</evidence>
<dbReference type="InterPro" id="IPR005616">
    <property type="entry name" value="CcmH/CycL/Ccl2/NrfF_N"/>
</dbReference>
<dbReference type="PANTHER" id="PTHR47870:SF1">
    <property type="entry name" value="CYTOCHROME C-TYPE BIOGENESIS PROTEIN CCMH"/>
    <property type="match status" value="1"/>
</dbReference>
<feature type="signal peptide" evidence="7">
    <location>
        <begin position="1"/>
        <end position="26"/>
    </location>
</feature>
<keyword evidence="6 7" id="KW-0408">Iron</keyword>
<evidence type="ECO:0000256" key="1">
    <source>
        <dbReference type="ARBA" id="ARBA00010342"/>
    </source>
</evidence>
<dbReference type="InterPro" id="IPR051263">
    <property type="entry name" value="C-type_cytochrome_biogenesis"/>
</dbReference>
<sequence length="168" mass="19130">MNRCVLKTASIVLCLTGILLARPALAYTLEEFRFDDPKRGAEFRDLIAELRCVVCQNESLAGSQASVAQDLRREIYRRMQEGQTREQIIDFLVARYGEFILYDPPLKPSTVLIWLGPLVLVGAGGYLFIRTLKRKQTEPEPDDLTEEERTRLYQLLPQAEPGQKVCKG</sequence>
<evidence type="ECO:0000313" key="9">
    <source>
        <dbReference type="EMBL" id="QIK38468.1"/>
    </source>
</evidence>
<dbReference type="CDD" id="cd16378">
    <property type="entry name" value="CcmH_N"/>
    <property type="match status" value="1"/>
</dbReference>
<dbReference type="KEGG" id="cjap:GWK36_11300"/>
<feature type="domain" description="CcmH/CycL/Ccl2/NrfF N-terminal" evidence="8">
    <location>
        <begin position="18"/>
        <end position="156"/>
    </location>
</feature>
<keyword evidence="2 7" id="KW-0349">Heme</keyword>
<dbReference type="Gene3D" id="1.10.8.640">
    <property type="entry name" value="Cytochrome C biogenesis protein"/>
    <property type="match status" value="1"/>
</dbReference>
<gene>
    <name evidence="9" type="ORF">GWK36_11300</name>
</gene>
<dbReference type="FunFam" id="1.10.8.640:FF:000001">
    <property type="entry name" value="Cytochrome c-type biogenesis protein"/>
    <property type="match status" value="1"/>
</dbReference>
<keyword evidence="10" id="KW-1185">Reference proteome</keyword>
<dbReference type="Pfam" id="PF03918">
    <property type="entry name" value="CcmH"/>
    <property type="match status" value="1"/>
</dbReference>
<dbReference type="GO" id="GO:0017004">
    <property type="term" value="P:cytochrome complex assembly"/>
    <property type="evidence" value="ECO:0007669"/>
    <property type="project" value="UniProtKB-KW"/>
</dbReference>
<evidence type="ECO:0000256" key="3">
    <source>
        <dbReference type="ARBA" id="ARBA00022723"/>
    </source>
</evidence>
<dbReference type="GO" id="GO:0005886">
    <property type="term" value="C:plasma membrane"/>
    <property type="evidence" value="ECO:0007669"/>
    <property type="project" value="TreeGrafter"/>
</dbReference>
<keyword evidence="3 7" id="KW-0479">Metal-binding</keyword>
<evidence type="ECO:0000256" key="7">
    <source>
        <dbReference type="RuleBase" id="RU364112"/>
    </source>
</evidence>
<dbReference type="AlphaFoldDB" id="A0A6G7VF37"/>
<evidence type="ECO:0000256" key="2">
    <source>
        <dbReference type="ARBA" id="ARBA00022617"/>
    </source>
</evidence>
<keyword evidence="7" id="KW-0812">Transmembrane</keyword>
<accession>A0A6G7VF37</accession>
<evidence type="ECO:0000259" key="8">
    <source>
        <dbReference type="Pfam" id="PF03918"/>
    </source>
</evidence>
<dbReference type="EMBL" id="CP048029">
    <property type="protein sequence ID" value="QIK38468.1"/>
    <property type="molecule type" value="Genomic_DNA"/>
</dbReference>
<keyword evidence="5" id="KW-0201">Cytochrome c-type biogenesis</keyword>
<feature type="chain" id="PRO_5026377487" description="Cytochrome c-type biogenesis protein" evidence="7">
    <location>
        <begin position="27"/>
        <end position="168"/>
    </location>
</feature>
<evidence type="ECO:0000256" key="6">
    <source>
        <dbReference type="ARBA" id="ARBA00023004"/>
    </source>
</evidence>
<dbReference type="RefSeq" id="WP_166271225.1">
    <property type="nucleotide sequence ID" value="NZ_CP048029.1"/>
</dbReference>
<keyword evidence="7" id="KW-1133">Transmembrane helix</keyword>
<protein>
    <recommendedName>
        <fullName evidence="7">Cytochrome c-type biogenesis protein</fullName>
    </recommendedName>
</protein>
<evidence type="ECO:0000313" key="10">
    <source>
        <dbReference type="Proteomes" id="UP000502699"/>
    </source>
</evidence>
<organism evidence="9 10">
    <name type="scientific">Caldichromatium japonicum</name>
    <dbReference type="NCBI Taxonomy" id="2699430"/>
    <lineage>
        <taxon>Bacteria</taxon>
        <taxon>Pseudomonadati</taxon>
        <taxon>Pseudomonadota</taxon>
        <taxon>Gammaproteobacteria</taxon>
        <taxon>Chromatiales</taxon>
        <taxon>Chromatiaceae</taxon>
        <taxon>Caldichromatium</taxon>
    </lineage>
</organism>
<dbReference type="GO" id="GO:0046872">
    <property type="term" value="F:metal ion binding"/>
    <property type="evidence" value="ECO:0007669"/>
    <property type="project" value="UniProtKB-KW"/>
</dbReference>
<keyword evidence="4 7" id="KW-0732">Signal</keyword>
<comment type="function">
    <text evidence="7">Possible subunit of a heme lyase.</text>
</comment>